<proteinExistence type="predicted"/>
<comment type="caution">
    <text evidence="1">The sequence shown here is derived from an EMBL/GenBank/DDBJ whole genome shotgun (WGS) entry which is preliminary data.</text>
</comment>
<evidence type="ECO:0000313" key="2">
    <source>
        <dbReference type="Proteomes" id="UP001352852"/>
    </source>
</evidence>
<name>A0ABU7EP77_9TELE</name>
<protein>
    <submittedName>
        <fullName evidence="1">Uncharacterized protein</fullName>
    </submittedName>
</protein>
<keyword evidence="2" id="KW-1185">Reference proteome</keyword>
<sequence>MLVSYKFYTDVCCNASISKCSTFCRSSLGHLSGCFLLSNWPCSFLSITRICDFPYFSEGYPYQTGAESSEGLQLHLLQQPKLSGVKGCLHPEENHVLFGKIRVWSLNLAGDVGLFTFSSSYPLKHIWVDWCQAARLIQISSSKGLEGSASDIRFRCLGAFQPVIRCFVGLEMLQTHVLTSR</sequence>
<reference evidence="1 2" key="1">
    <citation type="submission" date="2021-06" db="EMBL/GenBank/DDBJ databases">
        <authorList>
            <person name="Palmer J.M."/>
        </authorList>
    </citation>
    <scope>NUCLEOTIDE SEQUENCE [LARGE SCALE GENOMIC DNA]</scope>
    <source>
        <strain evidence="1 2">CL_MEX2019</strain>
        <tissue evidence="1">Muscle</tissue>
    </source>
</reference>
<dbReference type="Proteomes" id="UP001352852">
    <property type="component" value="Unassembled WGS sequence"/>
</dbReference>
<accession>A0ABU7EP77</accession>
<organism evidence="1 2">
    <name type="scientific">Characodon lateralis</name>
    <dbReference type="NCBI Taxonomy" id="208331"/>
    <lineage>
        <taxon>Eukaryota</taxon>
        <taxon>Metazoa</taxon>
        <taxon>Chordata</taxon>
        <taxon>Craniata</taxon>
        <taxon>Vertebrata</taxon>
        <taxon>Euteleostomi</taxon>
        <taxon>Actinopterygii</taxon>
        <taxon>Neopterygii</taxon>
        <taxon>Teleostei</taxon>
        <taxon>Neoteleostei</taxon>
        <taxon>Acanthomorphata</taxon>
        <taxon>Ovalentaria</taxon>
        <taxon>Atherinomorphae</taxon>
        <taxon>Cyprinodontiformes</taxon>
        <taxon>Goodeidae</taxon>
        <taxon>Characodon</taxon>
    </lineage>
</organism>
<evidence type="ECO:0000313" key="1">
    <source>
        <dbReference type="EMBL" id="MED6289028.1"/>
    </source>
</evidence>
<dbReference type="EMBL" id="JAHUTJ010062919">
    <property type="protein sequence ID" value="MED6289028.1"/>
    <property type="molecule type" value="Genomic_DNA"/>
</dbReference>
<gene>
    <name evidence="1" type="ORF">CHARACLAT_032114</name>
</gene>